<comment type="caution">
    <text evidence="2">The sequence shown here is derived from an EMBL/GenBank/DDBJ whole genome shotgun (WGS) entry which is preliminary data.</text>
</comment>
<dbReference type="EMBL" id="JBHMAF010000194">
    <property type="protein sequence ID" value="MFB9761587.1"/>
    <property type="molecule type" value="Genomic_DNA"/>
</dbReference>
<name>A0ABV5WMI2_9BACI</name>
<keyword evidence="3" id="KW-1185">Reference proteome</keyword>
<dbReference type="RefSeq" id="WP_379951737.1">
    <property type="nucleotide sequence ID" value="NZ_JBHMAF010000194.1"/>
</dbReference>
<keyword evidence="1" id="KW-0472">Membrane</keyword>
<dbReference type="InterPro" id="IPR058725">
    <property type="entry name" value="YczF"/>
</dbReference>
<dbReference type="Proteomes" id="UP001589609">
    <property type="component" value="Unassembled WGS sequence"/>
</dbReference>
<evidence type="ECO:0000256" key="1">
    <source>
        <dbReference type="SAM" id="Phobius"/>
    </source>
</evidence>
<keyword evidence="1" id="KW-1133">Transmembrane helix</keyword>
<evidence type="ECO:0000313" key="3">
    <source>
        <dbReference type="Proteomes" id="UP001589609"/>
    </source>
</evidence>
<reference evidence="2 3" key="1">
    <citation type="submission" date="2024-09" db="EMBL/GenBank/DDBJ databases">
        <authorList>
            <person name="Sun Q."/>
            <person name="Mori K."/>
        </authorList>
    </citation>
    <scope>NUCLEOTIDE SEQUENCE [LARGE SCALE GENOMIC DNA]</scope>
    <source>
        <strain evidence="2 3">JCM 11201</strain>
    </source>
</reference>
<gene>
    <name evidence="2" type="ORF">ACFFMS_25430</name>
</gene>
<sequence>MKVLAIFFLFYILNIGYVIMIDMRMGEDFSTSINHIKNPFRVISLPEYCIIIMLLLFLFLPPIVASFKKIIQTKRREP</sequence>
<dbReference type="Pfam" id="PF26310">
    <property type="entry name" value="YczF"/>
    <property type="match status" value="1"/>
</dbReference>
<accession>A0ABV5WMI2</accession>
<organism evidence="2 3">
    <name type="scientific">Ectobacillus funiculus</name>
    <dbReference type="NCBI Taxonomy" id="137993"/>
    <lineage>
        <taxon>Bacteria</taxon>
        <taxon>Bacillati</taxon>
        <taxon>Bacillota</taxon>
        <taxon>Bacilli</taxon>
        <taxon>Bacillales</taxon>
        <taxon>Bacillaceae</taxon>
        <taxon>Ectobacillus</taxon>
    </lineage>
</organism>
<evidence type="ECO:0000313" key="2">
    <source>
        <dbReference type="EMBL" id="MFB9761587.1"/>
    </source>
</evidence>
<feature type="transmembrane region" description="Helical" evidence="1">
    <location>
        <begin position="44"/>
        <end position="67"/>
    </location>
</feature>
<proteinExistence type="predicted"/>
<keyword evidence="1" id="KW-0812">Transmembrane</keyword>
<protein>
    <submittedName>
        <fullName evidence="2">Uncharacterized protein</fullName>
    </submittedName>
</protein>